<feature type="non-terminal residue" evidence="2">
    <location>
        <position position="79"/>
    </location>
</feature>
<feature type="non-terminal residue" evidence="2">
    <location>
        <position position="1"/>
    </location>
</feature>
<evidence type="ECO:0000256" key="1">
    <source>
        <dbReference type="SAM" id="MobiDB-lite"/>
    </source>
</evidence>
<name>A0A061RDU5_9CHLO</name>
<dbReference type="EMBL" id="GBEZ01017482">
    <property type="protein sequence ID" value="JAC68855.1"/>
    <property type="molecule type" value="Transcribed_RNA"/>
</dbReference>
<accession>A0A061RDU5</accession>
<reference evidence="2" key="1">
    <citation type="submission" date="2014-05" db="EMBL/GenBank/DDBJ databases">
        <title>The transcriptome of the halophilic microalga Tetraselmis sp. GSL018 isolated from the Great Salt Lake, Utah.</title>
        <authorList>
            <person name="Jinkerson R.E."/>
            <person name="D'Adamo S."/>
            <person name="Posewitz M.C."/>
        </authorList>
    </citation>
    <scope>NUCLEOTIDE SEQUENCE</scope>
    <source>
        <strain evidence="2">GSL018</strain>
    </source>
</reference>
<sequence>KKKNLGLAQVGHRPRAGTGNRSCNHGAAAPAKPSFSRLLCDHLARLLGAFAGPAPSSPLPPSRKLPPPFPPFERGAGGG</sequence>
<protein>
    <submittedName>
        <fullName evidence="2">Uncharacterized protein</fullName>
    </submittedName>
</protein>
<feature type="compositionally biased region" description="Pro residues" evidence="1">
    <location>
        <begin position="55"/>
        <end position="71"/>
    </location>
</feature>
<dbReference type="AlphaFoldDB" id="A0A061RDU5"/>
<feature type="region of interest" description="Disordered" evidence="1">
    <location>
        <begin position="51"/>
        <end position="79"/>
    </location>
</feature>
<organism evidence="2">
    <name type="scientific">Tetraselmis sp. GSL018</name>
    <dbReference type="NCBI Taxonomy" id="582737"/>
    <lineage>
        <taxon>Eukaryota</taxon>
        <taxon>Viridiplantae</taxon>
        <taxon>Chlorophyta</taxon>
        <taxon>core chlorophytes</taxon>
        <taxon>Chlorodendrophyceae</taxon>
        <taxon>Chlorodendrales</taxon>
        <taxon>Chlorodendraceae</taxon>
        <taxon>Tetraselmis</taxon>
    </lineage>
</organism>
<feature type="region of interest" description="Disordered" evidence="1">
    <location>
        <begin position="1"/>
        <end position="28"/>
    </location>
</feature>
<gene>
    <name evidence="2" type="ORF">TSPGSL018_7770</name>
</gene>
<proteinExistence type="predicted"/>
<evidence type="ECO:0000313" key="2">
    <source>
        <dbReference type="EMBL" id="JAC68855.1"/>
    </source>
</evidence>